<dbReference type="EMBL" id="JACHOU010000003">
    <property type="protein sequence ID" value="MBB6354246.1"/>
    <property type="molecule type" value="Genomic_DNA"/>
</dbReference>
<feature type="chain" id="PRO_5030820968" evidence="1">
    <location>
        <begin position="32"/>
        <end position="161"/>
    </location>
</feature>
<name>A0A7X0F6V3_9HYPH</name>
<dbReference type="InterPro" id="IPR014044">
    <property type="entry name" value="CAP_dom"/>
</dbReference>
<evidence type="ECO:0000259" key="2">
    <source>
        <dbReference type="Pfam" id="PF00188"/>
    </source>
</evidence>
<gene>
    <name evidence="3" type="ORF">GGR00_002020</name>
</gene>
<dbReference type="InterPro" id="IPR035940">
    <property type="entry name" value="CAP_sf"/>
</dbReference>
<reference evidence="3 4" key="1">
    <citation type="submission" date="2020-08" db="EMBL/GenBank/DDBJ databases">
        <title>Genomic Encyclopedia of Type Strains, Phase IV (KMG-IV): sequencing the most valuable type-strain genomes for metagenomic binning, comparative biology and taxonomic classification.</title>
        <authorList>
            <person name="Goeker M."/>
        </authorList>
    </citation>
    <scope>NUCLEOTIDE SEQUENCE [LARGE SCALE GENOMIC DNA]</scope>
    <source>
        <strain evidence="3 4">DSM 7051</strain>
    </source>
</reference>
<dbReference type="SUPFAM" id="SSF55797">
    <property type="entry name" value="PR-1-like"/>
    <property type="match status" value="1"/>
</dbReference>
<sequence>MAKKMARAALRATAIGGLLFLAACQTGSNLAGDGAGASATGVAYLETIRSEHGLPPLRPDTTLERAALQQAGYMARSGKMEHTTGWGKDFAARMNDNGVEGAAAENVAHGGMEPAKLFSMWMNSAGHRRNMLDPRFSKFGLAYVREGKGSDKRYWALVLGR</sequence>
<protein>
    <submittedName>
        <fullName evidence="3">Uncharacterized protein YkwD</fullName>
    </submittedName>
</protein>
<dbReference type="CDD" id="cd05379">
    <property type="entry name" value="CAP_bacterial"/>
    <property type="match status" value="1"/>
</dbReference>
<dbReference type="AlphaFoldDB" id="A0A7X0F6V3"/>
<organism evidence="3 4">
    <name type="scientific">Aminobacter aganoensis</name>
    <dbReference type="NCBI Taxonomy" id="83264"/>
    <lineage>
        <taxon>Bacteria</taxon>
        <taxon>Pseudomonadati</taxon>
        <taxon>Pseudomonadota</taxon>
        <taxon>Alphaproteobacteria</taxon>
        <taxon>Hyphomicrobiales</taxon>
        <taxon>Phyllobacteriaceae</taxon>
        <taxon>Aminobacter</taxon>
    </lineage>
</organism>
<dbReference type="Pfam" id="PF00188">
    <property type="entry name" value="CAP"/>
    <property type="match status" value="1"/>
</dbReference>
<feature type="domain" description="SCP" evidence="2">
    <location>
        <begin position="45"/>
        <end position="155"/>
    </location>
</feature>
<dbReference type="PANTHER" id="PTHR31157:SF1">
    <property type="entry name" value="SCP DOMAIN-CONTAINING PROTEIN"/>
    <property type="match status" value="1"/>
</dbReference>
<dbReference type="Proteomes" id="UP000536262">
    <property type="component" value="Unassembled WGS sequence"/>
</dbReference>
<dbReference type="Gene3D" id="3.40.33.10">
    <property type="entry name" value="CAP"/>
    <property type="match status" value="1"/>
</dbReference>
<dbReference type="RefSeq" id="WP_244487912.1">
    <property type="nucleotide sequence ID" value="NZ_BAABEG010000001.1"/>
</dbReference>
<evidence type="ECO:0000256" key="1">
    <source>
        <dbReference type="SAM" id="SignalP"/>
    </source>
</evidence>
<evidence type="ECO:0000313" key="4">
    <source>
        <dbReference type="Proteomes" id="UP000536262"/>
    </source>
</evidence>
<keyword evidence="1" id="KW-0732">Signal</keyword>
<dbReference type="PROSITE" id="PS51257">
    <property type="entry name" value="PROKAR_LIPOPROTEIN"/>
    <property type="match status" value="1"/>
</dbReference>
<keyword evidence="4" id="KW-1185">Reference proteome</keyword>
<feature type="signal peptide" evidence="1">
    <location>
        <begin position="1"/>
        <end position="31"/>
    </location>
</feature>
<evidence type="ECO:0000313" key="3">
    <source>
        <dbReference type="EMBL" id="MBB6354246.1"/>
    </source>
</evidence>
<accession>A0A7X0F6V3</accession>
<proteinExistence type="predicted"/>
<dbReference type="PANTHER" id="PTHR31157">
    <property type="entry name" value="SCP DOMAIN-CONTAINING PROTEIN"/>
    <property type="match status" value="1"/>
</dbReference>
<comment type="caution">
    <text evidence="3">The sequence shown here is derived from an EMBL/GenBank/DDBJ whole genome shotgun (WGS) entry which is preliminary data.</text>
</comment>